<dbReference type="OMA" id="QSSWKQS"/>
<accession>A0A3P8QRA0</accession>
<dbReference type="InterPro" id="IPR001304">
    <property type="entry name" value="C-type_lectin-like"/>
</dbReference>
<sequence>MAWSGTAGFSHVSVKQRRLQSRMSLWNFTLALRSSSLFSSDWTLASRMLGRGVRCARALSLFLTPARFPLGRRRFPCIFFFLHSSTRKKLVLIKLKLIINGSFYKCEEGWEKHGGKCYYFSISQLSWKQSRVDCRAKGGDLVKIDSREEQLMKEGEDKFWIGLTDSAVEGRWLWVDGSLLKFWAGKEPNNVTEGDPDGEDCVRMGEEFENKDLKCWFDQSCLKPQRSICEKFTMLNTRVE</sequence>
<dbReference type="PROSITE" id="PS50041">
    <property type="entry name" value="C_TYPE_LECTIN_2"/>
    <property type="match status" value="1"/>
</dbReference>
<dbReference type="AlphaFoldDB" id="A0A3P8QRA0"/>
<dbReference type="STRING" id="8154.ENSACLP00000032165"/>
<dbReference type="Gene3D" id="3.10.100.10">
    <property type="entry name" value="Mannose-Binding Protein A, subunit A"/>
    <property type="match status" value="1"/>
</dbReference>
<dbReference type="PANTHER" id="PTHR22803">
    <property type="entry name" value="MANNOSE, PHOSPHOLIPASE, LECTIN RECEPTOR RELATED"/>
    <property type="match status" value="1"/>
</dbReference>
<dbReference type="Bgee" id="ENSACLG00000021804">
    <property type="expression patterns" value="Expressed in spleen"/>
</dbReference>
<dbReference type="InterPro" id="IPR016186">
    <property type="entry name" value="C-type_lectin-like/link_sf"/>
</dbReference>
<reference evidence="3" key="3">
    <citation type="submission" date="2025-09" db="UniProtKB">
        <authorList>
            <consortium name="Ensembl"/>
        </authorList>
    </citation>
    <scope>IDENTIFICATION</scope>
</reference>
<protein>
    <recommendedName>
        <fullName evidence="2">C-type lectin domain-containing protein</fullName>
    </recommendedName>
</protein>
<evidence type="ECO:0000256" key="1">
    <source>
        <dbReference type="ARBA" id="ARBA00022734"/>
    </source>
</evidence>
<dbReference type="Proteomes" id="UP000265100">
    <property type="component" value="Chromosome 22"/>
</dbReference>
<reference evidence="3" key="1">
    <citation type="submission" date="2018-05" db="EMBL/GenBank/DDBJ databases">
        <authorList>
            <person name="Datahose"/>
        </authorList>
    </citation>
    <scope>NUCLEOTIDE SEQUENCE</scope>
</reference>
<dbReference type="InterPro" id="IPR050111">
    <property type="entry name" value="C-type_lectin/snaclec_domain"/>
</dbReference>
<proteinExistence type="predicted"/>
<dbReference type="SMART" id="SM00034">
    <property type="entry name" value="CLECT"/>
    <property type="match status" value="1"/>
</dbReference>
<dbReference type="GO" id="GO:0030246">
    <property type="term" value="F:carbohydrate binding"/>
    <property type="evidence" value="ECO:0007669"/>
    <property type="project" value="UniProtKB-KW"/>
</dbReference>
<name>A0A3P8QRA0_ASTCA</name>
<feature type="domain" description="C-type lectin" evidence="2">
    <location>
        <begin position="113"/>
        <end position="230"/>
    </location>
</feature>
<dbReference type="InterPro" id="IPR016187">
    <property type="entry name" value="CTDL_fold"/>
</dbReference>
<organism evidence="3 4">
    <name type="scientific">Astatotilapia calliptera</name>
    <name type="common">Eastern happy</name>
    <name type="synonym">Chromis callipterus</name>
    <dbReference type="NCBI Taxonomy" id="8154"/>
    <lineage>
        <taxon>Eukaryota</taxon>
        <taxon>Metazoa</taxon>
        <taxon>Chordata</taxon>
        <taxon>Craniata</taxon>
        <taxon>Vertebrata</taxon>
        <taxon>Euteleostomi</taxon>
        <taxon>Actinopterygii</taxon>
        <taxon>Neopterygii</taxon>
        <taxon>Teleostei</taxon>
        <taxon>Neoteleostei</taxon>
        <taxon>Acanthomorphata</taxon>
        <taxon>Ovalentaria</taxon>
        <taxon>Cichlomorphae</taxon>
        <taxon>Cichliformes</taxon>
        <taxon>Cichlidae</taxon>
        <taxon>African cichlids</taxon>
        <taxon>Pseudocrenilabrinae</taxon>
        <taxon>Haplochromini</taxon>
        <taxon>Astatotilapia</taxon>
    </lineage>
</organism>
<evidence type="ECO:0000313" key="3">
    <source>
        <dbReference type="Ensembl" id="ENSACLP00000032165.2"/>
    </source>
</evidence>
<dbReference type="InterPro" id="IPR033989">
    <property type="entry name" value="CD209-like_CTLD"/>
</dbReference>
<dbReference type="Pfam" id="PF00059">
    <property type="entry name" value="Lectin_C"/>
    <property type="match status" value="1"/>
</dbReference>
<keyword evidence="1" id="KW-0430">Lectin</keyword>
<evidence type="ECO:0000313" key="4">
    <source>
        <dbReference type="Proteomes" id="UP000265100"/>
    </source>
</evidence>
<evidence type="ECO:0000259" key="2">
    <source>
        <dbReference type="PROSITE" id="PS50041"/>
    </source>
</evidence>
<keyword evidence="4" id="KW-1185">Reference proteome</keyword>
<dbReference type="GeneTree" id="ENSGT01030000234575"/>
<reference evidence="3" key="2">
    <citation type="submission" date="2025-08" db="UniProtKB">
        <authorList>
            <consortium name="Ensembl"/>
        </authorList>
    </citation>
    <scope>IDENTIFICATION</scope>
</reference>
<dbReference type="SUPFAM" id="SSF56436">
    <property type="entry name" value="C-type lectin-like"/>
    <property type="match status" value="1"/>
</dbReference>
<dbReference type="CDD" id="cd03590">
    <property type="entry name" value="CLECT_DC-SIGN_like"/>
    <property type="match status" value="1"/>
</dbReference>
<dbReference type="Ensembl" id="ENSACLT00000032927.2">
    <property type="protein sequence ID" value="ENSACLP00000032165.2"/>
    <property type="gene ID" value="ENSACLG00000021804.2"/>
</dbReference>